<dbReference type="InterPro" id="IPR001130">
    <property type="entry name" value="TatD-like"/>
</dbReference>
<dbReference type="SUPFAM" id="SSF51556">
    <property type="entry name" value="Metallo-dependent hydrolases"/>
    <property type="match status" value="1"/>
</dbReference>
<dbReference type="FunFam" id="3.20.20.140:FF:000005">
    <property type="entry name" value="TatD family hydrolase"/>
    <property type="match status" value="1"/>
</dbReference>
<evidence type="ECO:0000256" key="2">
    <source>
        <dbReference type="ARBA" id="ARBA00022801"/>
    </source>
</evidence>
<dbReference type="InterPro" id="IPR032466">
    <property type="entry name" value="Metal_Hydrolase"/>
</dbReference>
<feature type="binding site" evidence="3">
    <location>
        <position position="91"/>
    </location>
    <ligand>
        <name>a divalent metal cation</name>
        <dbReference type="ChEBI" id="CHEBI:60240"/>
        <label>1</label>
    </ligand>
</feature>
<dbReference type="EMBL" id="LBVT01000020">
    <property type="protein sequence ID" value="KKQ91244.1"/>
    <property type="molecule type" value="Genomic_DNA"/>
</dbReference>
<dbReference type="NCBIfam" id="TIGR00010">
    <property type="entry name" value="YchF/TatD family DNA exonuclease"/>
    <property type="match status" value="1"/>
</dbReference>
<evidence type="ECO:0000313" key="4">
    <source>
        <dbReference type="EMBL" id="KKQ91244.1"/>
    </source>
</evidence>
<sequence>MLFDSHCHLHFRQFDNDREEIIKKLRDFNIGVINIGTDLEESEKAVELAKKHPDFMWASVGLHPNDNLKENFDIDKYRKLAKNESVVAIGECGFDRIRSLETDYAVRQKEIFIKQIKLAKELNKPLVLHCRPSVSTQDAYEDAINIIENFLPTGDPPKGEKFNGVAHFFSGSKETAKKFLDLGFYISFAGPITFAPEYKEIVEFVPLNRILVETDAPFAAPAPYRGKRNEPAYVEFVARKIAEWKGLDFEEVAQHTAENTKKLFQIK</sequence>
<dbReference type="Pfam" id="PF01026">
    <property type="entry name" value="TatD_DNase"/>
    <property type="match status" value="1"/>
</dbReference>
<feature type="binding site" evidence="3">
    <location>
        <position position="167"/>
    </location>
    <ligand>
        <name>a divalent metal cation</name>
        <dbReference type="ChEBI" id="CHEBI:60240"/>
        <label>2</label>
    </ligand>
</feature>
<evidence type="ECO:0000256" key="1">
    <source>
        <dbReference type="ARBA" id="ARBA00022723"/>
    </source>
</evidence>
<dbReference type="CDD" id="cd01310">
    <property type="entry name" value="TatD_DNAse"/>
    <property type="match status" value="1"/>
</dbReference>
<protein>
    <submittedName>
        <fullName evidence="4">Hydrolase, TatD family</fullName>
    </submittedName>
</protein>
<dbReference type="AlphaFoldDB" id="A0A0G0NZG8"/>
<keyword evidence="1 3" id="KW-0479">Metal-binding</keyword>
<dbReference type="GO" id="GO:0005829">
    <property type="term" value="C:cytosol"/>
    <property type="evidence" value="ECO:0007669"/>
    <property type="project" value="TreeGrafter"/>
</dbReference>
<feature type="binding site" evidence="3">
    <location>
        <position position="6"/>
    </location>
    <ligand>
        <name>a divalent metal cation</name>
        <dbReference type="ChEBI" id="CHEBI:60240"/>
        <label>1</label>
    </ligand>
</feature>
<accession>A0A0G0NZG8</accession>
<dbReference type="Gene3D" id="3.20.20.140">
    <property type="entry name" value="Metal-dependent hydrolases"/>
    <property type="match status" value="1"/>
</dbReference>
<dbReference type="PATRIC" id="fig|1618611.3.peg.249"/>
<keyword evidence="2 4" id="KW-0378">Hydrolase</keyword>
<dbReference type="PANTHER" id="PTHR46124:SF2">
    <property type="entry name" value="D-AMINOACYL-TRNA DEACYLASE"/>
    <property type="match status" value="1"/>
</dbReference>
<comment type="caution">
    <text evidence="4">The sequence shown here is derived from an EMBL/GenBank/DDBJ whole genome shotgun (WGS) entry which is preliminary data.</text>
</comment>
<dbReference type="PIRSF" id="PIRSF005902">
    <property type="entry name" value="DNase_TatD"/>
    <property type="match status" value="1"/>
</dbReference>
<dbReference type="GO" id="GO:0004536">
    <property type="term" value="F:DNA nuclease activity"/>
    <property type="evidence" value="ECO:0007669"/>
    <property type="project" value="InterPro"/>
</dbReference>
<dbReference type="GO" id="GO:0046872">
    <property type="term" value="F:metal ion binding"/>
    <property type="evidence" value="ECO:0007669"/>
    <property type="project" value="UniProtKB-KW"/>
</dbReference>
<organism evidence="4 5">
    <name type="scientific">Candidatus Azambacteria bacterium GW2011_GWA2_39_10</name>
    <dbReference type="NCBI Taxonomy" id="1618611"/>
    <lineage>
        <taxon>Bacteria</taxon>
        <taxon>Candidatus Azamiibacteriota</taxon>
    </lineage>
</organism>
<feature type="binding site" evidence="3">
    <location>
        <position position="129"/>
    </location>
    <ligand>
        <name>a divalent metal cation</name>
        <dbReference type="ChEBI" id="CHEBI:60240"/>
        <label>2</label>
    </ligand>
</feature>
<feature type="binding site" evidence="3">
    <location>
        <position position="8"/>
    </location>
    <ligand>
        <name>a divalent metal cation</name>
        <dbReference type="ChEBI" id="CHEBI:60240"/>
        <label>1</label>
    </ligand>
</feature>
<dbReference type="InterPro" id="IPR015991">
    <property type="entry name" value="TatD/YcfH-like"/>
</dbReference>
<feature type="binding site" evidence="3">
    <location>
        <position position="215"/>
    </location>
    <ligand>
        <name>a divalent metal cation</name>
        <dbReference type="ChEBI" id="CHEBI:60240"/>
        <label>1</label>
    </ligand>
</feature>
<evidence type="ECO:0000256" key="3">
    <source>
        <dbReference type="PIRSR" id="PIRSR005902-1"/>
    </source>
</evidence>
<dbReference type="PANTHER" id="PTHR46124">
    <property type="entry name" value="D-AMINOACYL-TRNA DEACYLASE"/>
    <property type="match status" value="1"/>
</dbReference>
<evidence type="ECO:0000313" key="5">
    <source>
        <dbReference type="Proteomes" id="UP000034706"/>
    </source>
</evidence>
<dbReference type="GO" id="GO:0016788">
    <property type="term" value="F:hydrolase activity, acting on ester bonds"/>
    <property type="evidence" value="ECO:0007669"/>
    <property type="project" value="InterPro"/>
</dbReference>
<gene>
    <name evidence="4" type="ORF">UT16_C0020G0006</name>
</gene>
<reference evidence="4 5" key="1">
    <citation type="journal article" date="2015" name="Nature">
        <title>rRNA introns, odd ribosomes, and small enigmatic genomes across a large radiation of phyla.</title>
        <authorList>
            <person name="Brown C.T."/>
            <person name="Hug L.A."/>
            <person name="Thomas B.C."/>
            <person name="Sharon I."/>
            <person name="Castelle C.J."/>
            <person name="Singh A."/>
            <person name="Wilkins M.J."/>
            <person name="Williams K.H."/>
            <person name="Banfield J.F."/>
        </authorList>
    </citation>
    <scope>NUCLEOTIDE SEQUENCE [LARGE SCALE GENOMIC DNA]</scope>
</reference>
<name>A0A0G0NZG8_9BACT</name>
<proteinExistence type="predicted"/>
<dbReference type="Proteomes" id="UP000034706">
    <property type="component" value="Unassembled WGS sequence"/>
</dbReference>